<protein>
    <submittedName>
        <fullName evidence="2">Cupin domain-containing protein</fullName>
    </submittedName>
</protein>
<accession>A0A9D0YX80</accession>
<dbReference type="Proteomes" id="UP000886819">
    <property type="component" value="Unassembled WGS sequence"/>
</dbReference>
<proteinExistence type="predicted"/>
<gene>
    <name evidence="2" type="ORF">IAA66_07400</name>
</gene>
<evidence type="ECO:0000313" key="3">
    <source>
        <dbReference type="Proteomes" id="UP000886819"/>
    </source>
</evidence>
<evidence type="ECO:0000256" key="1">
    <source>
        <dbReference type="ARBA" id="ARBA00023125"/>
    </source>
</evidence>
<keyword evidence="1" id="KW-0238">DNA-binding</keyword>
<reference evidence="2" key="2">
    <citation type="journal article" date="2021" name="PeerJ">
        <title>Extensive microbial diversity within the chicken gut microbiome revealed by metagenomics and culture.</title>
        <authorList>
            <person name="Gilroy R."/>
            <person name="Ravi A."/>
            <person name="Getino M."/>
            <person name="Pursley I."/>
            <person name="Horton D.L."/>
            <person name="Alikhan N.F."/>
            <person name="Baker D."/>
            <person name="Gharbi K."/>
            <person name="Hall N."/>
            <person name="Watson M."/>
            <person name="Adriaenssens E.M."/>
            <person name="Foster-Nyarko E."/>
            <person name="Jarju S."/>
            <person name="Secka A."/>
            <person name="Antonio M."/>
            <person name="Oren A."/>
            <person name="Chaudhuri R.R."/>
            <person name="La Ragione R."/>
            <person name="Hildebrand F."/>
            <person name="Pallen M.J."/>
        </authorList>
    </citation>
    <scope>NUCLEOTIDE SEQUENCE</scope>
    <source>
        <strain evidence="2">ChiHile30-977</strain>
    </source>
</reference>
<organism evidence="2 3">
    <name type="scientific">Candidatus Avichristensenella intestinipullorum</name>
    <dbReference type="NCBI Taxonomy" id="2840693"/>
    <lineage>
        <taxon>Bacteria</taxon>
        <taxon>Bacillati</taxon>
        <taxon>Bacillota</taxon>
        <taxon>Clostridia</taxon>
        <taxon>Candidatus Avichristensenella</taxon>
    </lineage>
</organism>
<dbReference type="PANTHER" id="PTHR43698">
    <property type="entry name" value="RIBD C-TERMINAL DOMAIN CONTAINING PROTEIN"/>
    <property type="match status" value="1"/>
</dbReference>
<dbReference type="CDD" id="cd02233">
    <property type="entry name" value="cupin_HNL-like"/>
    <property type="match status" value="1"/>
</dbReference>
<name>A0A9D0YX80_9FIRM</name>
<dbReference type="InterPro" id="IPR047263">
    <property type="entry name" value="HNL-like_cupin"/>
</dbReference>
<dbReference type="InterPro" id="IPR037923">
    <property type="entry name" value="HTH-like"/>
</dbReference>
<dbReference type="EMBL" id="DVFI01000101">
    <property type="protein sequence ID" value="HIQ63399.1"/>
    <property type="molecule type" value="Genomic_DNA"/>
</dbReference>
<sequence>MHRADEGGGQILLCVAGRGWYQAWGERAQPLAPGDVVNIPAGVKHWHGAAQDSWFSHLAVEVPGKNACSEWLEPVSDRQYPPQ</sequence>
<comment type="caution">
    <text evidence="2">The sequence shown here is derived from an EMBL/GenBank/DDBJ whole genome shotgun (WGS) entry which is preliminary data.</text>
</comment>
<dbReference type="PANTHER" id="PTHR43698:SF1">
    <property type="entry name" value="BLL4564 PROTEIN"/>
    <property type="match status" value="1"/>
</dbReference>
<dbReference type="InterPro" id="IPR014710">
    <property type="entry name" value="RmlC-like_jellyroll"/>
</dbReference>
<dbReference type="SUPFAM" id="SSF51215">
    <property type="entry name" value="Regulatory protein AraC"/>
    <property type="match status" value="1"/>
</dbReference>
<evidence type="ECO:0000313" key="2">
    <source>
        <dbReference type="EMBL" id="HIQ63399.1"/>
    </source>
</evidence>
<dbReference type="AlphaFoldDB" id="A0A9D0YX80"/>
<dbReference type="Gene3D" id="2.60.120.10">
    <property type="entry name" value="Jelly Rolls"/>
    <property type="match status" value="1"/>
</dbReference>
<reference evidence="2" key="1">
    <citation type="submission" date="2020-10" db="EMBL/GenBank/DDBJ databases">
        <authorList>
            <person name="Gilroy R."/>
        </authorList>
    </citation>
    <scope>NUCLEOTIDE SEQUENCE</scope>
    <source>
        <strain evidence="2">ChiHile30-977</strain>
    </source>
</reference>
<dbReference type="GO" id="GO:0003677">
    <property type="term" value="F:DNA binding"/>
    <property type="evidence" value="ECO:0007669"/>
    <property type="project" value="UniProtKB-KW"/>
</dbReference>